<dbReference type="EMBL" id="BARS01044881">
    <property type="protein sequence ID" value="GAG40555.1"/>
    <property type="molecule type" value="Genomic_DNA"/>
</dbReference>
<gene>
    <name evidence="2" type="ORF">S01H1_67732</name>
</gene>
<proteinExistence type="predicted"/>
<accession>X0XBW3</accession>
<evidence type="ECO:0000313" key="2">
    <source>
        <dbReference type="EMBL" id="GAG40555.1"/>
    </source>
</evidence>
<reference evidence="2" key="1">
    <citation type="journal article" date="2014" name="Front. Microbiol.">
        <title>High frequency of phylogenetically diverse reductive dehalogenase-homologous genes in deep subseafloor sedimentary metagenomes.</title>
        <authorList>
            <person name="Kawai M."/>
            <person name="Futagami T."/>
            <person name="Toyoda A."/>
            <person name="Takaki Y."/>
            <person name="Nishi S."/>
            <person name="Hori S."/>
            <person name="Arai W."/>
            <person name="Tsubouchi T."/>
            <person name="Morono Y."/>
            <person name="Uchiyama I."/>
            <person name="Ito T."/>
            <person name="Fujiyama A."/>
            <person name="Inagaki F."/>
            <person name="Takami H."/>
        </authorList>
    </citation>
    <scope>NUCLEOTIDE SEQUENCE</scope>
    <source>
        <strain evidence="2">Expedition CK06-06</strain>
    </source>
</reference>
<dbReference type="AlphaFoldDB" id="X0XBW3"/>
<organism evidence="2">
    <name type="scientific">marine sediment metagenome</name>
    <dbReference type="NCBI Taxonomy" id="412755"/>
    <lineage>
        <taxon>unclassified sequences</taxon>
        <taxon>metagenomes</taxon>
        <taxon>ecological metagenomes</taxon>
    </lineage>
</organism>
<name>X0XBW3_9ZZZZ</name>
<evidence type="ECO:0000256" key="1">
    <source>
        <dbReference type="SAM" id="MobiDB-lite"/>
    </source>
</evidence>
<protein>
    <submittedName>
        <fullName evidence="2">Uncharacterized protein</fullName>
    </submittedName>
</protein>
<feature type="region of interest" description="Disordered" evidence="1">
    <location>
        <begin position="98"/>
        <end position="126"/>
    </location>
</feature>
<sequence length="126" mass="13955">MWVLARAFQEEYMVGPPPDTRGIWHYHVRIIDSTGAEREYSWHVAGPAGDIEYRFAPAVSEPGGQWQVAVTNLVTGARMERTFRLLGTGDSARIRGELRPAASSRPPPNDATVTDDNRLPMGPLLP</sequence>
<comment type="caution">
    <text evidence="2">The sequence shown here is derived from an EMBL/GenBank/DDBJ whole genome shotgun (WGS) entry which is preliminary data.</text>
</comment>